<dbReference type="AlphaFoldDB" id="A0A221W865"/>
<reference evidence="1 2" key="1">
    <citation type="submission" date="2017-07" db="EMBL/GenBank/DDBJ databases">
        <title>Complete genome sequence of Actinoalloteichus hoggarensis DSM 45943, type strain of Actinoalloteichus hoggarensis.</title>
        <authorList>
            <person name="Ruckert C."/>
            <person name="Nouioui I."/>
            <person name="Willmese J."/>
            <person name="van Wezel G."/>
            <person name="Klenk H.-P."/>
            <person name="Kalinowski J."/>
            <person name="Zotchev S.B."/>
        </authorList>
    </citation>
    <scope>NUCLEOTIDE SEQUENCE [LARGE SCALE GENOMIC DNA]</scope>
    <source>
        <strain evidence="1 2">DSM 45943</strain>
    </source>
</reference>
<evidence type="ECO:0000313" key="2">
    <source>
        <dbReference type="Proteomes" id="UP000204221"/>
    </source>
</evidence>
<keyword evidence="2" id="KW-1185">Reference proteome</keyword>
<proteinExistence type="predicted"/>
<accession>A0A221W865</accession>
<organism evidence="1 2">
    <name type="scientific">Actinoalloteichus hoggarensis</name>
    <dbReference type="NCBI Taxonomy" id="1470176"/>
    <lineage>
        <taxon>Bacteria</taxon>
        <taxon>Bacillati</taxon>
        <taxon>Actinomycetota</taxon>
        <taxon>Actinomycetes</taxon>
        <taxon>Pseudonocardiales</taxon>
        <taxon>Pseudonocardiaceae</taxon>
        <taxon>Actinoalloteichus</taxon>
    </lineage>
</organism>
<dbReference type="EMBL" id="CP022521">
    <property type="protein sequence ID" value="ASO22108.1"/>
    <property type="molecule type" value="Genomic_DNA"/>
</dbReference>
<name>A0A221W865_9PSEU</name>
<evidence type="ECO:0000313" key="1">
    <source>
        <dbReference type="EMBL" id="ASO22108.1"/>
    </source>
</evidence>
<protein>
    <submittedName>
        <fullName evidence="1">Uncharacterized protein</fullName>
    </submittedName>
</protein>
<dbReference type="KEGG" id="ahg:AHOG_22475"/>
<gene>
    <name evidence="1" type="ORF">AHOG_22475</name>
</gene>
<dbReference type="Proteomes" id="UP000204221">
    <property type="component" value="Chromosome"/>
</dbReference>
<sequence>MDADAVGTASTEVRGPVGAHAPVSDVAAERAGSPSVAPEAATGARRSRAPEHGDGVVPDGAGCLGDDICLTSGV</sequence>